<organism evidence="1 2">
    <name type="scientific">Brachionus calyciflorus</name>
    <dbReference type="NCBI Taxonomy" id="104777"/>
    <lineage>
        <taxon>Eukaryota</taxon>
        <taxon>Metazoa</taxon>
        <taxon>Spiralia</taxon>
        <taxon>Gnathifera</taxon>
        <taxon>Rotifera</taxon>
        <taxon>Eurotatoria</taxon>
        <taxon>Monogononta</taxon>
        <taxon>Pseudotrocha</taxon>
        <taxon>Ploima</taxon>
        <taxon>Brachionidae</taxon>
        <taxon>Brachionus</taxon>
    </lineage>
</organism>
<dbReference type="AlphaFoldDB" id="A0A814BYW9"/>
<evidence type="ECO:0000313" key="2">
    <source>
        <dbReference type="Proteomes" id="UP000663879"/>
    </source>
</evidence>
<dbReference type="Proteomes" id="UP000663879">
    <property type="component" value="Unassembled WGS sequence"/>
</dbReference>
<keyword evidence="2" id="KW-1185">Reference proteome</keyword>
<reference evidence="1" key="1">
    <citation type="submission" date="2021-02" db="EMBL/GenBank/DDBJ databases">
        <authorList>
            <person name="Nowell W R."/>
        </authorList>
    </citation>
    <scope>NUCLEOTIDE SEQUENCE</scope>
    <source>
        <strain evidence="1">Ploen Becks lab</strain>
    </source>
</reference>
<dbReference type="EMBL" id="CAJNOC010002437">
    <property type="protein sequence ID" value="CAF0932973.1"/>
    <property type="molecule type" value="Genomic_DNA"/>
</dbReference>
<protein>
    <recommendedName>
        <fullName evidence="3">MULE transposase domain-containing protein</fullName>
    </recommendedName>
</protein>
<dbReference type="OrthoDB" id="10029846at2759"/>
<name>A0A814BYW9_9BILA</name>
<evidence type="ECO:0008006" key="3">
    <source>
        <dbReference type="Google" id="ProtNLM"/>
    </source>
</evidence>
<gene>
    <name evidence="1" type="ORF">OXX778_LOCUS13010</name>
</gene>
<evidence type="ECO:0000313" key="1">
    <source>
        <dbReference type="EMBL" id="CAF0932973.1"/>
    </source>
</evidence>
<comment type="caution">
    <text evidence="1">The sequence shown here is derived from an EMBL/GenBank/DDBJ whole genome shotgun (WGS) entry which is preliminary data.</text>
</comment>
<sequence>MLISLVLPKNRSTLILKEYRNLFKSSNDQKFLIADSQDELRILIFATPKGLKVLQKSNCWHVDGTFKSCPNLYAQVFTIHCWYFDQMFPCVYILLVKKDFDIYKRILDMLKVYLPALRGPEIFVSDFETTSIKAFNHCLTVNVTRVSEPVTNNHLEGWHSKLNRWSKKAHPDVYSLIDLFKSLDSSFFDLLEKRKSSEVGPERDPNMVKKYEDHRILNENRIKSLITLKDYLEKASTLKSYSILSILNLSIFVFVSKI</sequence>
<accession>A0A814BYW9</accession>
<proteinExistence type="predicted"/>